<dbReference type="GO" id="GO:0016787">
    <property type="term" value="F:hydrolase activity"/>
    <property type="evidence" value="ECO:0007669"/>
    <property type="project" value="UniProtKB-KW"/>
</dbReference>
<dbReference type="PANTHER" id="PTHR43194:SF2">
    <property type="entry name" value="PEROXISOMAL MEMBRANE PROTEIN LPX1"/>
    <property type="match status" value="1"/>
</dbReference>
<accession>A0A3M2LCI3</accession>
<organism evidence="2 3">
    <name type="scientific">Nocardia stercoris</name>
    <dbReference type="NCBI Taxonomy" id="2483361"/>
    <lineage>
        <taxon>Bacteria</taxon>
        <taxon>Bacillati</taxon>
        <taxon>Actinomycetota</taxon>
        <taxon>Actinomycetes</taxon>
        <taxon>Mycobacteriales</taxon>
        <taxon>Nocardiaceae</taxon>
        <taxon>Nocardia</taxon>
    </lineage>
</organism>
<dbReference type="EMBL" id="RFFH01000001">
    <property type="protein sequence ID" value="RMI35247.1"/>
    <property type="molecule type" value="Genomic_DNA"/>
</dbReference>
<dbReference type="SUPFAM" id="SSF53474">
    <property type="entry name" value="alpha/beta-Hydrolases"/>
    <property type="match status" value="1"/>
</dbReference>
<dbReference type="RefSeq" id="WP_122186222.1">
    <property type="nucleotide sequence ID" value="NZ_RFFH01000001.1"/>
</dbReference>
<dbReference type="InterPro" id="IPR029058">
    <property type="entry name" value="AB_hydrolase_fold"/>
</dbReference>
<dbReference type="Pfam" id="PF12697">
    <property type="entry name" value="Abhydrolase_6"/>
    <property type="match status" value="1"/>
</dbReference>
<dbReference type="Gene3D" id="3.40.50.1820">
    <property type="entry name" value="alpha/beta hydrolase"/>
    <property type="match status" value="1"/>
</dbReference>
<reference evidence="2 3" key="1">
    <citation type="submission" date="2018-10" db="EMBL/GenBank/DDBJ databases">
        <title>Isolation from cow dung.</title>
        <authorList>
            <person name="Ling L."/>
        </authorList>
    </citation>
    <scope>NUCLEOTIDE SEQUENCE [LARGE SCALE GENOMIC DNA]</scope>
    <source>
        <strain evidence="2 3">NEAU-LL90</strain>
    </source>
</reference>
<comment type="caution">
    <text evidence="2">The sequence shown here is derived from an EMBL/GenBank/DDBJ whole genome shotgun (WGS) entry which is preliminary data.</text>
</comment>
<evidence type="ECO:0000313" key="3">
    <source>
        <dbReference type="Proteomes" id="UP000279275"/>
    </source>
</evidence>
<proteinExistence type="predicted"/>
<gene>
    <name evidence="2" type="ORF">EBN03_02870</name>
</gene>
<dbReference type="OrthoDB" id="9785847at2"/>
<keyword evidence="2" id="KW-0378">Hydrolase</keyword>
<sequence length="274" mass="29501">MPFIETEDRTSIHFTDWGNAEGMPVVFTHAWGVHKGMWDNLLPEFLDAGFRCVAYDRRGHGRSDIAELRCDLDTLADDLSALLDALDLRDVLLVGHSLGGAEAVRYLSRQGSARVAGLVLSAPSAPMLAQSSANPAGIPLEAVDMMRQLVRTDIGAMLDSWRPEDFFGTTRAISATLVDSIRRQMVDTPVPVMLATLETNMGVDLTAELPDVVLPTLIIQGDADINNPLDLTGRRCAELIPNASLTVLPGAGHGLYLSEAEAYAEAITSFAASL</sequence>
<evidence type="ECO:0000259" key="1">
    <source>
        <dbReference type="Pfam" id="PF12697"/>
    </source>
</evidence>
<feature type="domain" description="AB hydrolase-1" evidence="1">
    <location>
        <begin position="25"/>
        <end position="266"/>
    </location>
</feature>
<dbReference type="PRINTS" id="PR00111">
    <property type="entry name" value="ABHYDROLASE"/>
</dbReference>
<evidence type="ECO:0000313" key="2">
    <source>
        <dbReference type="EMBL" id="RMI35247.1"/>
    </source>
</evidence>
<dbReference type="InterPro" id="IPR050228">
    <property type="entry name" value="Carboxylesterase_BioH"/>
</dbReference>
<dbReference type="Proteomes" id="UP000279275">
    <property type="component" value="Unassembled WGS sequence"/>
</dbReference>
<dbReference type="InterPro" id="IPR000073">
    <property type="entry name" value="AB_hydrolase_1"/>
</dbReference>
<dbReference type="AlphaFoldDB" id="A0A3M2LCI3"/>
<protein>
    <submittedName>
        <fullName evidence="2">Alpha/beta hydrolase</fullName>
    </submittedName>
</protein>
<dbReference type="PANTHER" id="PTHR43194">
    <property type="entry name" value="HYDROLASE ALPHA/BETA FOLD FAMILY"/>
    <property type="match status" value="1"/>
</dbReference>
<name>A0A3M2LCI3_9NOCA</name>
<keyword evidence="3" id="KW-1185">Reference proteome</keyword>